<evidence type="ECO:0000256" key="10">
    <source>
        <dbReference type="SAM" id="MobiDB-lite"/>
    </source>
</evidence>
<evidence type="ECO:0000256" key="9">
    <source>
        <dbReference type="ARBA" id="ARBA00023136"/>
    </source>
</evidence>
<organism evidence="12 13">
    <name type="scientific">Secundilactobacillus kimchicus JCM 15530</name>
    <dbReference type="NCBI Taxonomy" id="1302272"/>
    <lineage>
        <taxon>Bacteria</taxon>
        <taxon>Bacillati</taxon>
        <taxon>Bacillota</taxon>
        <taxon>Bacilli</taxon>
        <taxon>Lactobacillales</taxon>
        <taxon>Lactobacillaceae</taxon>
        <taxon>Secundilactobacillus</taxon>
    </lineage>
</organism>
<dbReference type="Pfam" id="PF02699">
    <property type="entry name" value="YajC"/>
    <property type="match status" value="1"/>
</dbReference>
<comment type="subcellular location">
    <subcellularLocation>
        <location evidence="1">Cell membrane</location>
        <topology evidence="1">Single-pass membrane protein</topology>
    </subcellularLocation>
</comment>
<keyword evidence="3" id="KW-0813">Transport</keyword>
<evidence type="ECO:0000313" key="13">
    <source>
        <dbReference type="Proteomes" id="UP000050911"/>
    </source>
</evidence>
<keyword evidence="4" id="KW-1003">Cell membrane</keyword>
<dbReference type="STRING" id="1302272.FC96_GL000636"/>
<dbReference type="GO" id="GO:0005886">
    <property type="term" value="C:plasma membrane"/>
    <property type="evidence" value="ECO:0007669"/>
    <property type="project" value="UniProtKB-SubCell"/>
</dbReference>
<comment type="caution">
    <text evidence="12">The sequence shown here is derived from an EMBL/GenBank/DDBJ whole genome shotgun (WGS) entry which is preliminary data.</text>
</comment>
<keyword evidence="9 11" id="KW-0472">Membrane</keyword>
<keyword evidence="7 11" id="KW-1133">Transmembrane helix</keyword>
<dbReference type="PATRIC" id="fig|1302272.5.peg.635"/>
<sequence>MKVLNILAGAGASSYSGIILIVVMIVAMYFLMIRPQRKQQQKHQSTLSQLQKGDHVITIGRLHGVVDEINREAGTVTLDCDGIYLVFDLNAIATVNQKTAVPETASDSAATETPSASSQSTEPTTESAEPADSAAPTADDNKTDK</sequence>
<evidence type="ECO:0000256" key="4">
    <source>
        <dbReference type="ARBA" id="ARBA00022475"/>
    </source>
</evidence>
<name>A0A0R1HLI7_9LACO</name>
<dbReference type="PRINTS" id="PR01853">
    <property type="entry name" value="YAJCTRNLCASE"/>
</dbReference>
<evidence type="ECO:0000256" key="5">
    <source>
        <dbReference type="ARBA" id="ARBA00022692"/>
    </source>
</evidence>
<evidence type="ECO:0000256" key="11">
    <source>
        <dbReference type="SAM" id="Phobius"/>
    </source>
</evidence>
<feature type="region of interest" description="Disordered" evidence="10">
    <location>
        <begin position="101"/>
        <end position="145"/>
    </location>
</feature>
<evidence type="ECO:0000256" key="2">
    <source>
        <dbReference type="ARBA" id="ARBA00006742"/>
    </source>
</evidence>
<evidence type="ECO:0000256" key="6">
    <source>
        <dbReference type="ARBA" id="ARBA00022927"/>
    </source>
</evidence>
<proteinExistence type="inferred from homology"/>
<dbReference type="InterPro" id="IPR003849">
    <property type="entry name" value="Preprotein_translocase_YajC"/>
</dbReference>
<evidence type="ECO:0000256" key="7">
    <source>
        <dbReference type="ARBA" id="ARBA00022989"/>
    </source>
</evidence>
<comment type="similarity">
    <text evidence="2">Belongs to the YajC family.</text>
</comment>
<evidence type="ECO:0000256" key="8">
    <source>
        <dbReference type="ARBA" id="ARBA00023010"/>
    </source>
</evidence>
<dbReference type="GO" id="GO:0015031">
    <property type="term" value="P:protein transport"/>
    <property type="evidence" value="ECO:0007669"/>
    <property type="project" value="UniProtKB-KW"/>
</dbReference>
<reference evidence="12 13" key="1">
    <citation type="journal article" date="2015" name="Genome Announc.">
        <title>Expanding the biotechnology potential of lactobacilli through comparative genomics of 213 strains and associated genera.</title>
        <authorList>
            <person name="Sun Z."/>
            <person name="Harris H.M."/>
            <person name="McCann A."/>
            <person name="Guo C."/>
            <person name="Argimon S."/>
            <person name="Zhang W."/>
            <person name="Yang X."/>
            <person name="Jeffery I.B."/>
            <person name="Cooney J.C."/>
            <person name="Kagawa T.F."/>
            <person name="Liu W."/>
            <person name="Song Y."/>
            <person name="Salvetti E."/>
            <person name="Wrobel A."/>
            <person name="Rasinkangas P."/>
            <person name="Parkhill J."/>
            <person name="Rea M.C."/>
            <person name="O'Sullivan O."/>
            <person name="Ritari J."/>
            <person name="Douillard F.P."/>
            <person name="Paul Ross R."/>
            <person name="Yang R."/>
            <person name="Briner A.E."/>
            <person name="Felis G.E."/>
            <person name="de Vos W.M."/>
            <person name="Barrangou R."/>
            <person name="Klaenhammer T.R."/>
            <person name="Caufield P.W."/>
            <person name="Cui Y."/>
            <person name="Zhang H."/>
            <person name="O'Toole P.W."/>
        </authorList>
    </citation>
    <scope>NUCLEOTIDE SEQUENCE [LARGE SCALE GENOMIC DNA]</scope>
    <source>
        <strain evidence="12 13">JCM 15530</strain>
    </source>
</reference>
<dbReference type="EMBL" id="AZCX01000011">
    <property type="protein sequence ID" value="KRK47176.1"/>
    <property type="molecule type" value="Genomic_DNA"/>
</dbReference>
<feature type="compositionally biased region" description="Polar residues" evidence="10">
    <location>
        <begin position="101"/>
        <end position="127"/>
    </location>
</feature>
<protein>
    <submittedName>
        <fullName evidence="12">Preprotein translocase subunit YajC</fullName>
    </submittedName>
</protein>
<dbReference type="PANTHER" id="PTHR33909">
    <property type="entry name" value="SEC TRANSLOCON ACCESSORY COMPLEX SUBUNIT YAJC"/>
    <property type="match status" value="1"/>
</dbReference>
<evidence type="ECO:0000313" key="12">
    <source>
        <dbReference type="EMBL" id="KRK47176.1"/>
    </source>
</evidence>
<keyword evidence="5 11" id="KW-0812">Transmembrane</keyword>
<dbReference type="PANTHER" id="PTHR33909:SF1">
    <property type="entry name" value="SEC TRANSLOCON ACCESSORY COMPLEX SUBUNIT YAJC"/>
    <property type="match status" value="1"/>
</dbReference>
<dbReference type="SMART" id="SM01323">
    <property type="entry name" value="YajC"/>
    <property type="match status" value="1"/>
</dbReference>
<keyword evidence="6" id="KW-0653">Protein transport</keyword>
<keyword evidence="13" id="KW-1185">Reference proteome</keyword>
<accession>A0A0R1HLI7</accession>
<evidence type="ECO:0000256" key="1">
    <source>
        <dbReference type="ARBA" id="ARBA00004162"/>
    </source>
</evidence>
<evidence type="ECO:0000256" key="3">
    <source>
        <dbReference type="ARBA" id="ARBA00022448"/>
    </source>
</evidence>
<keyword evidence="8" id="KW-0811">Translocation</keyword>
<dbReference type="Proteomes" id="UP000050911">
    <property type="component" value="Unassembled WGS sequence"/>
</dbReference>
<dbReference type="NCBIfam" id="TIGR00739">
    <property type="entry name" value="yajC"/>
    <property type="match status" value="1"/>
</dbReference>
<feature type="transmembrane region" description="Helical" evidence="11">
    <location>
        <begin position="12"/>
        <end position="32"/>
    </location>
</feature>
<gene>
    <name evidence="12" type="ORF">FC96_GL000636</name>
</gene>
<dbReference type="AlphaFoldDB" id="A0A0R1HLI7"/>